<protein>
    <recommendedName>
        <fullName evidence="5">SPOR domain-containing protein</fullName>
    </recommendedName>
</protein>
<organism evidence="3 4">
    <name type="scientific">Luedemannella flava</name>
    <dbReference type="NCBI Taxonomy" id="349316"/>
    <lineage>
        <taxon>Bacteria</taxon>
        <taxon>Bacillati</taxon>
        <taxon>Actinomycetota</taxon>
        <taxon>Actinomycetes</taxon>
        <taxon>Micromonosporales</taxon>
        <taxon>Micromonosporaceae</taxon>
        <taxon>Luedemannella</taxon>
    </lineage>
</organism>
<evidence type="ECO:0008006" key="5">
    <source>
        <dbReference type="Google" id="ProtNLM"/>
    </source>
</evidence>
<keyword evidence="2" id="KW-0472">Membrane</keyword>
<evidence type="ECO:0000256" key="1">
    <source>
        <dbReference type="SAM" id="MobiDB-lite"/>
    </source>
</evidence>
<dbReference type="EMBL" id="BAAALT010000084">
    <property type="protein sequence ID" value="GAA1806733.1"/>
    <property type="molecule type" value="Genomic_DNA"/>
</dbReference>
<dbReference type="Proteomes" id="UP001500218">
    <property type="component" value="Unassembled WGS sequence"/>
</dbReference>
<accession>A0ABP4YAI6</accession>
<keyword evidence="2" id="KW-0812">Transmembrane</keyword>
<feature type="region of interest" description="Disordered" evidence="1">
    <location>
        <begin position="41"/>
        <end position="74"/>
    </location>
</feature>
<reference evidence="4" key="1">
    <citation type="journal article" date="2019" name="Int. J. Syst. Evol. Microbiol.">
        <title>The Global Catalogue of Microorganisms (GCM) 10K type strain sequencing project: providing services to taxonomists for standard genome sequencing and annotation.</title>
        <authorList>
            <consortium name="The Broad Institute Genomics Platform"/>
            <consortium name="The Broad Institute Genome Sequencing Center for Infectious Disease"/>
            <person name="Wu L."/>
            <person name="Ma J."/>
        </authorList>
    </citation>
    <scope>NUCLEOTIDE SEQUENCE [LARGE SCALE GENOMIC DNA]</scope>
    <source>
        <strain evidence="4">JCM 13250</strain>
    </source>
</reference>
<comment type="caution">
    <text evidence="3">The sequence shown here is derived from an EMBL/GenBank/DDBJ whole genome shotgun (WGS) entry which is preliminary data.</text>
</comment>
<keyword evidence="2" id="KW-1133">Transmembrane helix</keyword>
<evidence type="ECO:0000313" key="4">
    <source>
        <dbReference type="Proteomes" id="UP001500218"/>
    </source>
</evidence>
<evidence type="ECO:0000256" key="2">
    <source>
        <dbReference type="SAM" id="Phobius"/>
    </source>
</evidence>
<sequence>MPLTHGWSYLLAPFLALALVGVLALVLKWAFSDVAEPDDLDDVDARPGIADGLLTGGPAPEAPVPDPALTETPLPEAPLAAAPVADGTTVADDQAAPRLAPVHDDYGLLSVVATVESEQAAHAAVTLLAAADIRATRATGSDGQTRVLVFHDDLFRARRVVGWPA</sequence>
<proteinExistence type="predicted"/>
<gene>
    <name evidence="3" type="ORF">GCM10009682_30830</name>
</gene>
<name>A0ABP4YAI6_9ACTN</name>
<keyword evidence="4" id="KW-1185">Reference proteome</keyword>
<feature type="transmembrane region" description="Helical" evidence="2">
    <location>
        <begin position="6"/>
        <end position="27"/>
    </location>
</feature>
<evidence type="ECO:0000313" key="3">
    <source>
        <dbReference type="EMBL" id="GAA1806733.1"/>
    </source>
</evidence>
<dbReference type="RefSeq" id="WP_344131528.1">
    <property type="nucleotide sequence ID" value="NZ_BAAALT010000084.1"/>
</dbReference>